<evidence type="ECO:0000256" key="1">
    <source>
        <dbReference type="SAM" id="MobiDB-lite"/>
    </source>
</evidence>
<name>A0ABY8AHK1_9ACTN</name>
<organism evidence="2 3">
    <name type="scientific">Streptomyces yunnanensis</name>
    <dbReference type="NCBI Taxonomy" id="156453"/>
    <lineage>
        <taxon>Bacteria</taxon>
        <taxon>Bacillati</taxon>
        <taxon>Actinomycetota</taxon>
        <taxon>Actinomycetes</taxon>
        <taxon>Kitasatosporales</taxon>
        <taxon>Streptomycetaceae</taxon>
        <taxon>Streptomyces</taxon>
    </lineage>
</organism>
<protein>
    <submittedName>
        <fullName evidence="2">Uncharacterized protein</fullName>
    </submittedName>
</protein>
<feature type="region of interest" description="Disordered" evidence="1">
    <location>
        <begin position="32"/>
        <end position="51"/>
    </location>
</feature>
<dbReference type="Proteomes" id="UP001218629">
    <property type="component" value="Chromosome"/>
</dbReference>
<keyword evidence="3" id="KW-1185">Reference proteome</keyword>
<sequence length="92" mass="9928">MEIIVVYELDQPASTTDTRPGEAEARVRRVHAAPGAPGAPSSPGPRTFCGKDTFAMETSSWQPSEHPGSPWYPQAYADRVCGNCDSAMEDET</sequence>
<dbReference type="EMBL" id="CP095749">
    <property type="protein sequence ID" value="WEB44467.1"/>
    <property type="molecule type" value="Genomic_DNA"/>
</dbReference>
<evidence type="ECO:0000313" key="3">
    <source>
        <dbReference type="Proteomes" id="UP001218629"/>
    </source>
</evidence>
<reference evidence="2 3" key="1">
    <citation type="submission" date="2022-03" db="EMBL/GenBank/DDBJ databases">
        <title>Streptomyces yunnanensis P86,complete genome.</title>
        <authorList>
            <person name="Chen S."/>
            <person name="Zhang Q."/>
        </authorList>
    </citation>
    <scope>NUCLEOTIDE SEQUENCE [LARGE SCALE GENOMIC DNA]</scope>
    <source>
        <strain evidence="2 3">P86</strain>
    </source>
</reference>
<accession>A0ABY8AHK1</accession>
<proteinExistence type="predicted"/>
<evidence type="ECO:0000313" key="2">
    <source>
        <dbReference type="EMBL" id="WEB44467.1"/>
    </source>
</evidence>
<dbReference type="RefSeq" id="WP_039638696.1">
    <property type="nucleotide sequence ID" value="NZ_CP095749.1"/>
</dbReference>
<gene>
    <name evidence="2" type="ORF">MOV08_37700</name>
</gene>
<feature type="compositionally biased region" description="Low complexity" evidence="1">
    <location>
        <begin position="32"/>
        <end position="45"/>
    </location>
</feature>